<dbReference type="EMBL" id="JADEXS010000092">
    <property type="protein sequence ID" value="MBE9022623.1"/>
    <property type="molecule type" value="Genomic_DNA"/>
</dbReference>
<proteinExistence type="predicted"/>
<comment type="caution">
    <text evidence="2">The sequence shown here is derived from an EMBL/GenBank/DDBJ whole genome shotgun (WGS) entry which is preliminary data.</text>
</comment>
<keyword evidence="3" id="KW-1185">Reference proteome</keyword>
<dbReference type="InterPro" id="IPR016181">
    <property type="entry name" value="Acyl_CoA_acyltransferase"/>
</dbReference>
<dbReference type="GO" id="GO:0016747">
    <property type="term" value="F:acyltransferase activity, transferring groups other than amino-acyl groups"/>
    <property type="evidence" value="ECO:0007669"/>
    <property type="project" value="InterPro"/>
</dbReference>
<dbReference type="SUPFAM" id="SSF55729">
    <property type="entry name" value="Acyl-CoA N-acyltransferases (Nat)"/>
    <property type="match status" value="1"/>
</dbReference>
<evidence type="ECO:0000313" key="3">
    <source>
        <dbReference type="Proteomes" id="UP000622533"/>
    </source>
</evidence>
<evidence type="ECO:0000313" key="2">
    <source>
        <dbReference type="EMBL" id="MBE9022623.1"/>
    </source>
</evidence>
<dbReference type="InterPro" id="IPR000182">
    <property type="entry name" value="GNAT_dom"/>
</dbReference>
<accession>A0A8J7CXN4</accession>
<protein>
    <submittedName>
        <fullName evidence="2">GNAT family N-acetyltransferase</fullName>
    </submittedName>
</protein>
<sequence length="323" mass="36565">MKYTQRLAIPEDKTAIAPLWQAFAQERSQSDPAITLKANFDFERYIEYQLAKLHTYCFVLEFDEQIVGFISIYIYDEAPPPDIVVDIEILENPFKPRRVGAVLGLYVQEQHRKPETIKLLIDVAIAKGEELKISDIDVLVSIEQTGIQALLTRAGFTKSAIQYSKHFEISYTNLPNLHTPILKEVEISAGAIPLRDPKKNVVVKNSHGELVYLYPVKNAAGIIYKNSRGLPIYPTPIRDPQTEEWVLDGEGKLIVCPAIFDVDGEVLEYQEIPQFCPPTYELIDGKLQLKQDENGNYVFAEVEKDEAGKVVRSPDGKPIFKQS</sequence>
<organism evidence="2 3">
    <name type="scientific">Desmonostoc muscorum LEGE 12446</name>
    <dbReference type="NCBI Taxonomy" id="1828758"/>
    <lineage>
        <taxon>Bacteria</taxon>
        <taxon>Bacillati</taxon>
        <taxon>Cyanobacteriota</taxon>
        <taxon>Cyanophyceae</taxon>
        <taxon>Nostocales</taxon>
        <taxon>Nostocaceae</taxon>
        <taxon>Desmonostoc</taxon>
    </lineage>
</organism>
<dbReference type="Proteomes" id="UP000622533">
    <property type="component" value="Unassembled WGS sequence"/>
</dbReference>
<dbReference type="Pfam" id="PF00583">
    <property type="entry name" value="Acetyltransf_1"/>
    <property type="match status" value="1"/>
</dbReference>
<gene>
    <name evidence="2" type="ORF">IQ276_09340</name>
</gene>
<name>A0A8J7CXN4_DESMC</name>
<evidence type="ECO:0000259" key="1">
    <source>
        <dbReference type="PROSITE" id="PS51186"/>
    </source>
</evidence>
<reference evidence="2" key="1">
    <citation type="submission" date="2020-10" db="EMBL/GenBank/DDBJ databases">
        <authorList>
            <person name="Castelo-Branco R."/>
            <person name="Eusebio N."/>
            <person name="Adriana R."/>
            <person name="Vieira A."/>
            <person name="Brugerolle De Fraissinette N."/>
            <person name="Rezende De Castro R."/>
            <person name="Schneider M.P."/>
            <person name="Vasconcelos V."/>
            <person name="Leao P.N."/>
        </authorList>
    </citation>
    <scope>NUCLEOTIDE SEQUENCE</scope>
    <source>
        <strain evidence="2">LEGE 12446</strain>
    </source>
</reference>
<dbReference type="RefSeq" id="WP_193915421.1">
    <property type="nucleotide sequence ID" value="NZ_JADEXS020000001.1"/>
</dbReference>
<feature type="domain" description="N-acetyltransferase" evidence="1">
    <location>
        <begin position="3"/>
        <end position="186"/>
    </location>
</feature>
<dbReference type="Gene3D" id="3.40.630.30">
    <property type="match status" value="1"/>
</dbReference>
<dbReference type="AlphaFoldDB" id="A0A8J7CXN4"/>
<dbReference type="PROSITE" id="PS51186">
    <property type="entry name" value="GNAT"/>
    <property type="match status" value="1"/>
</dbReference>